<organism evidence="4 5">
    <name type="scientific">Gehongia tenuis</name>
    <dbReference type="NCBI Taxonomy" id="2763655"/>
    <lineage>
        <taxon>Bacteria</taxon>
        <taxon>Bacillati</taxon>
        <taxon>Bacillota</taxon>
        <taxon>Clostridia</taxon>
        <taxon>Christensenellales</taxon>
        <taxon>Christensenellaceae</taxon>
        <taxon>Gehongia</taxon>
    </lineage>
</organism>
<feature type="domain" description="Fe-S hydro-lyase tartrate dehydratase beta-type catalytic" evidence="3">
    <location>
        <begin position="2"/>
        <end position="175"/>
    </location>
</feature>
<dbReference type="PANTHER" id="PTHR43351:SF2">
    <property type="entry name" value="L(+)-TARTRATE DEHYDRATASE SUBUNIT BETA-RELATED"/>
    <property type="match status" value="1"/>
</dbReference>
<dbReference type="Gene3D" id="3.20.130.10">
    <property type="entry name" value="Fe-S hydro-lyase, tartrate dehydratase beta-type, catalytic domain"/>
    <property type="match status" value="1"/>
</dbReference>
<gene>
    <name evidence="4" type="ORF">H8696_09705</name>
</gene>
<dbReference type="SUPFAM" id="SSF117457">
    <property type="entry name" value="FumA C-terminal domain-like"/>
    <property type="match status" value="1"/>
</dbReference>
<evidence type="ECO:0000313" key="5">
    <source>
        <dbReference type="Proteomes" id="UP000623172"/>
    </source>
</evidence>
<dbReference type="RefSeq" id="WP_249317235.1">
    <property type="nucleotide sequence ID" value="NZ_JACRSR010000004.1"/>
</dbReference>
<evidence type="ECO:0000259" key="3">
    <source>
        <dbReference type="Pfam" id="PF05683"/>
    </source>
</evidence>
<dbReference type="GO" id="GO:0016836">
    <property type="term" value="F:hydro-lyase activity"/>
    <property type="evidence" value="ECO:0007669"/>
    <property type="project" value="InterPro"/>
</dbReference>
<protein>
    <submittedName>
        <fullName evidence="4">Fumarate hydratase C-terminal domain-containing protein</fullName>
    </submittedName>
</protein>
<comment type="caution">
    <text evidence="4">The sequence shown here is derived from an EMBL/GenBank/DDBJ whole genome shotgun (WGS) entry which is preliminary data.</text>
</comment>
<dbReference type="InterPro" id="IPR004647">
    <property type="entry name" value="Fe-S_hydro-lyase_TtdB-typ_cat"/>
</dbReference>
<dbReference type="AlphaFoldDB" id="A0A926D698"/>
<evidence type="ECO:0000313" key="4">
    <source>
        <dbReference type="EMBL" id="MBC8532122.1"/>
    </source>
</evidence>
<evidence type="ECO:0000256" key="1">
    <source>
        <dbReference type="ARBA" id="ARBA00008876"/>
    </source>
</evidence>
<sequence length="184" mass="19166">MIALTTPLTDEMVRSLRAGDTVALSGVIYTARDAAHGRMAKLLEAGEALPVDFAGQVIYYAGPCPAPPDAPIGACGPTTSARMNAYAPGMFERTGLKAVIGKGLMSAGVQEALIRNGGVYLCATGGAGQLIANCIQSAAKVAFEDLGTEAIHRLEVKDFPLVVAMDTIGNNLFESGPAQYRKHK</sequence>
<reference evidence="4" key="1">
    <citation type="submission" date="2020-08" db="EMBL/GenBank/DDBJ databases">
        <title>Genome public.</title>
        <authorList>
            <person name="Liu C."/>
            <person name="Sun Q."/>
        </authorList>
    </citation>
    <scope>NUCLEOTIDE SEQUENCE</scope>
    <source>
        <strain evidence="4">NSJ-53</strain>
    </source>
</reference>
<dbReference type="PANTHER" id="PTHR43351">
    <property type="entry name" value="L(+)-TARTRATE DEHYDRATASE SUBUNIT BETA"/>
    <property type="match status" value="1"/>
</dbReference>
<dbReference type="EMBL" id="JACRSR010000004">
    <property type="protein sequence ID" value="MBC8532122.1"/>
    <property type="molecule type" value="Genomic_DNA"/>
</dbReference>
<evidence type="ECO:0000256" key="2">
    <source>
        <dbReference type="ARBA" id="ARBA00023239"/>
    </source>
</evidence>
<keyword evidence="2" id="KW-0456">Lyase</keyword>
<dbReference type="NCBIfam" id="TIGR00723">
    <property type="entry name" value="ttdB_fumA_fumB"/>
    <property type="match status" value="1"/>
</dbReference>
<keyword evidence="5" id="KW-1185">Reference proteome</keyword>
<dbReference type="InterPro" id="IPR036660">
    <property type="entry name" value="Fe-S_hydroAse_TtdB_cat_sf"/>
</dbReference>
<proteinExistence type="inferred from homology"/>
<name>A0A926D698_9FIRM</name>
<comment type="similarity">
    <text evidence="1">Belongs to the class-I fumarase family.</text>
</comment>
<dbReference type="Proteomes" id="UP000623172">
    <property type="component" value="Unassembled WGS sequence"/>
</dbReference>
<dbReference type="Pfam" id="PF05683">
    <property type="entry name" value="Fumerase_C"/>
    <property type="match status" value="1"/>
</dbReference>
<accession>A0A926D698</accession>